<dbReference type="AlphaFoldDB" id="A0A9W8N5H0"/>
<comment type="caution">
    <text evidence="2">The sequence shown here is derived from an EMBL/GenBank/DDBJ whole genome shotgun (WGS) entry which is preliminary data.</text>
</comment>
<sequence>MVHSRDQDNLSPRPNSPTSRSTEATALASPHGSGLCEASDFRDKLYNFYYEPIDTEIELAEKAANELIDVDDIEAVATLVRKMYSYDEHLYGIQNVRHNEAQCRDSMMKSDAILAAVCKEVVNEWARHSNAGAVADQISSLKTLLEQLPPRWYQYG</sequence>
<feature type="region of interest" description="Disordered" evidence="1">
    <location>
        <begin position="1"/>
        <end position="33"/>
    </location>
</feature>
<protein>
    <submittedName>
        <fullName evidence="2">Uncharacterized protein</fullName>
    </submittedName>
</protein>
<gene>
    <name evidence="2" type="ORF">NPX13_g10091</name>
</gene>
<accession>A0A9W8N5H0</accession>
<reference evidence="2" key="1">
    <citation type="submission" date="2022-07" db="EMBL/GenBank/DDBJ databases">
        <title>Genome Sequence of Xylaria arbuscula.</title>
        <authorList>
            <person name="Buettner E."/>
        </authorList>
    </citation>
    <scope>NUCLEOTIDE SEQUENCE</scope>
    <source>
        <strain evidence="2">VT107</strain>
    </source>
</reference>
<dbReference type="Proteomes" id="UP001148614">
    <property type="component" value="Unassembled WGS sequence"/>
</dbReference>
<proteinExistence type="predicted"/>
<feature type="compositionally biased region" description="Low complexity" evidence="1">
    <location>
        <begin position="11"/>
        <end position="22"/>
    </location>
</feature>
<keyword evidence="3" id="KW-1185">Reference proteome</keyword>
<evidence type="ECO:0000313" key="3">
    <source>
        <dbReference type="Proteomes" id="UP001148614"/>
    </source>
</evidence>
<dbReference type="EMBL" id="JANPWZ010002712">
    <property type="protein sequence ID" value="KAJ3556650.1"/>
    <property type="molecule type" value="Genomic_DNA"/>
</dbReference>
<organism evidence="2 3">
    <name type="scientific">Xylaria arbuscula</name>
    <dbReference type="NCBI Taxonomy" id="114810"/>
    <lineage>
        <taxon>Eukaryota</taxon>
        <taxon>Fungi</taxon>
        <taxon>Dikarya</taxon>
        <taxon>Ascomycota</taxon>
        <taxon>Pezizomycotina</taxon>
        <taxon>Sordariomycetes</taxon>
        <taxon>Xylariomycetidae</taxon>
        <taxon>Xylariales</taxon>
        <taxon>Xylariaceae</taxon>
        <taxon>Xylaria</taxon>
    </lineage>
</organism>
<evidence type="ECO:0000313" key="2">
    <source>
        <dbReference type="EMBL" id="KAJ3556650.1"/>
    </source>
</evidence>
<name>A0A9W8N5H0_9PEZI</name>
<evidence type="ECO:0000256" key="1">
    <source>
        <dbReference type="SAM" id="MobiDB-lite"/>
    </source>
</evidence>